<reference evidence="2" key="1">
    <citation type="journal article" date="2016" name="Nat. Genet.">
        <title>The genome sequences of Arachis duranensis and Arachis ipaensis, the diploid ancestors of cultivated peanut.</title>
        <authorList>
            <person name="Bertioli D.J."/>
            <person name="Cannon S.B."/>
            <person name="Froenicke L."/>
            <person name="Huang G."/>
            <person name="Farmer A.D."/>
            <person name="Cannon E.K."/>
            <person name="Liu X."/>
            <person name="Gao D."/>
            <person name="Clevenger J."/>
            <person name="Dash S."/>
            <person name="Ren L."/>
            <person name="Moretzsohn M.C."/>
            <person name="Shirasawa K."/>
            <person name="Huang W."/>
            <person name="Vidigal B."/>
            <person name="Abernathy B."/>
            <person name="Chu Y."/>
            <person name="Niederhuth C.E."/>
            <person name="Umale P."/>
            <person name="Araujo A.C."/>
            <person name="Kozik A."/>
            <person name="Kim K.D."/>
            <person name="Burow M.D."/>
            <person name="Varshney R.K."/>
            <person name="Wang X."/>
            <person name="Zhang X."/>
            <person name="Barkley N."/>
            <person name="Guimaraes P.M."/>
            <person name="Isobe S."/>
            <person name="Guo B."/>
            <person name="Liao B."/>
            <person name="Stalker H.T."/>
            <person name="Schmitz R.J."/>
            <person name="Scheffler B.E."/>
            <person name="Leal-Bertioli S.C."/>
            <person name="Xun X."/>
            <person name="Jackson S.A."/>
            <person name="Michelmore R."/>
            <person name="Ozias-Akins P."/>
        </authorList>
    </citation>
    <scope>NUCLEOTIDE SEQUENCE [LARGE SCALE GENOMIC DNA]</scope>
    <source>
        <strain evidence="2">cv. V14167</strain>
    </source>
</reference>
<accession>A0A9C6T0E5</accession>
<keyword evidence="1" id="KW-0175">Coiled coil</keyword>
<dbReference type="RefSeq" id="XP_052107501.1">
    <property type="nucleotide sequence ID" value="XM_052251541.1"/>
</dbReference>
<feature type="coiled-coil region" evidence="1">
    <location>
        <begin position="215"/>
        <end position="242"/>
    </location>
</feature>
<name>A0A9C6T0E5_ARADU</name>
<dbReference type="KEGG" id="adu:127740522"/>
<evidence type="ECO:0000256" key="1">
    <source>
        <dbReference type="SAM" id="Coils"/>
    </source>
</evidence>
<dbReference type="Pfam" id="PF03004">
    <property type="entry name" value="Transposase_24"/>
    <property type="match status" value="1"/>
</dbReference>
<organism evidence="2 3">
    <name type="scientific">Arachis duranensis</name>
    <name type="common">Wild peanut</name>
    <dbReference type="NCBI Taxonomy" id="130453"/>
    <lineage>
        <taxon>Eukaryota</taxon>
        <taxon>Viridiplantae</taxon>
        <taxon>Streptophyta</taxon>
        <taxon>Embryophyta</taxon>
        <taxon>Tracheophyta</taxon>
        <taxon>Spermatophyta</taxon>
        <taxon>Magnoliopsida</taxon>
        <taxon>eudicotyledons</taxon>
        <taxon>Gunneridae</taxon>
        <taxon>Pentapetalae</taxon>
        <taxon>rosids</taxon>
        <taxon>fabids</taxon>
        <taxon>Fabales</taxon>
        <taxon>Fabaceae</taxon>
        <taxon>Papilionoideae</taxon>
        <taxon>50 kb inversion clade</taxon>
        <taxon>dalbergioids sensu lato</taxon>
        <taxon>Dalbergieae</taxon>
        <taxon>Pterocarpus clade</taxon>
        <taxon>Arachis</taxon>
    </lineage>
</organism>
<proteinExistence type="predicted"/>
<gene>
    <name evidence="3" type="primary">LOC127740522</name>
</gene>
<dbReference type="InterPro" id="IPR004252">
    <property type="entry name" value="Probable_transposase_24"/>
</dbReference>
<sequence length="264" mass="28818">MEERDLLECCGSIKFASEMASASPFSSLQHALDVASNIWCNKLNVHSWLIALNAHTNICEKSPFSHAFYTNIPMDSITEKQCLQNARNRERLIVSHAGGSKSNARRATQMEKKLGRPVCRSEVIVSTLLKKDGSYVSGEGQQLAEKIAEHLSEDQERAAAEGMHSKVLAHPDDAIGKVCGPENGKRVRGFSNAAYPSGFGKSKRIFGGAICGGSSSASQQHVAELEKQLQEAKGQVATLYRFLQQKYGDEVPTLSESVPHIESE</sequence>
<evidence type="ECO:0000313" key="2">
    <source>
        <dbReference type="Proteomes" id="UP000515211"/>
    </source>
</evidence>
<reference evidence="3" key="2">
    <citation type="submission" date="2025-08" db="UniProtKB">
        <authorList>
            <consortium name="RefSeq"/>
        </authorList>
    </citation>
    <scope>IDENTIFICATION</scope>
    <source>
        <tissue evidence="3">Whole plant</tissue>
    </source>
</reference>
<dbReference type="Proteomes" id="UP000515211">
    <property type="component" value="Chromosome 7"/>
</dbReference>
<dbReference type="AlphaFoldDB" id="A0A9C6T0E5"/>
<protein>
    <submittedName>
        <fullName evidence="3">Uncharacterized protein LOC127740522</fullName>
    </submittedName>
</protein>
<evidence type="ECO:0000313" key="3">
    <source>
        <dbReference type="RefSeq" id="XP_052107501.1"/>
    </source>
</evidence>
<dbReference type="InterPro" id="IPR036778">
    <property type="entry name" value="OHCU_decarboxylase_sf"/>
</dbReference>
<keyword evidence="2" id="KW-1185">Reference proteome</keyword>
<dbReference type="Gene3D" id="1.10.3330.10">
    <property type="entry name" value="Oxo-4-hydroxy-4-carboxy-5-ureidoimidazoline decarboxylase"/>
    <property type="match status" value="1"/>
</dbReference>
<dbReference type="GeneID" id="127740522"/>